<dbReference type="EMBL" id="JAKKUT010000001">
    <property type="protein sequence ID" value="MDG2989587.1"/>
    <property type="molecule type" value="Genomic_DNA"/>
</dbReference>
<name>A0ABT6EW28_9SYNE</name>
<sequence>MTRSPHPLRVFLVCTGVGIMNRGLETFARNCFDHLQDLDGLDLHLFKGAGEDSEREHCLWTIPRTSPLAERIGRGIRRNGYVVEQLSSVLPLVPWIRRLRPQVIFYSDSNLGFQLYYWRKWIGVPYHLLFSNGAPIGPNFPRTDFVHQVTPYFRDLALGAGEPQQRQFMVPYGIDVPLGEPSYDPHQRQERRKKLHLPGDRPIVLSVGAIDPQSHKRMDYLINEIAQLPEPRPFLVLLGHMPPGSEIHIQQAQEQLGETGFTARSVPSDQVLDYYQAADLFALASLQEGFGRVYLEALSQGLPCFVHDHPVMRYVLGDQGYYGDFSQPGAIAQQLPELLRQPLSPETMAQRRQSIRDRFSWPVLGPKYLEMFQACCQLNS</sequence>
<dbReference type="InterPro" id="IPR001296">
    <property type="entry name" value="Glyco_trans_1"/>
</dbReference>
<comment type="caution">
    <text evidence="2">The sequence shown here is derived from an EMBL/GenBank/DDBJ whole genome shotgun (WGS) entry which is preliminary data.</text>
</comment>
<feature type="domain" description="Glycosyl transferase family 1" evidence="1">
    <location>
        <begin position="188"/>
        <end position="351"/>
    </location>
</feature>
<evidence type="ECO:0000259" key="1">
    <source>
        <dbReference type="Pfam" id="PF00534"/>
    </source>
</evidence>
<evidence type="ECO:0000313" key="2">
    <source>
        <dbReference type="EMBL" id="MDG2989587.1"/>
    </source>
</evidence>
<reference evidence="2" key="2">
    <citation type="submission" date="2022-01" db="EMBL/GenBank/DDBJ databases">
        <authorList>
            <person name="Zivanovic Y."/>
            <person name="Moreira D."/>
            <person name="Lopez-Garcia P."/>
        </authorList>
    </citation>
    <scope>NUCLEOTIDE SEQUENCE</scope>
    <source>
        <strain evidence="2">G9</strain>
    </source>
</reference>
<dbReference type="CDD" id="cd03801">
    <property type="entry name" value="GT4_PimA-like"/>
    <property type="match status" value="1"/>
</dbReference>
<keyword evidence="3" id="KW-1185">Reference proteome</keyword>
<protein>
    <submittedName>
        <fullName evidence="2">Glycosyltransferase family 4 protein</fullName>
    </submittedName>
</protein>
<dbReference type="Pfam" id="PF00534">
    <property type="entry name" value="Glycos_transf_1"/>
    <property type="match status" value="1"/>
</dbReference>
<evidence type="ECO:0000313" key="3">
    <source>
        <dbReference type="Proteomes" id="UP001154265"/>
    </source>
</evidence>
<reference evidence="2" key="1">
    <citation type="journal article" date="2022" name="Genome Biol. Evol.">
        <title>A New Gene Family Diagnostic for Intracellular Biomineralization of Amorphous Ca Carbonates by Cyanobacteria.</title>
        <authorList>
            <person name="Benzerara K."/>
            <person name="Duprat E."/>
            <person name="Bitard-Feildel T."/>
            <person name="Caumes G."/>
            <person name="Cassier-Chauvat C."/>
            <person name="Chauvat F."/>
            <person name="Dezi M."/>
            <person name="Diop S.I."/>
            <person name="Gaschignard G."/>
            <person name="Gorgen S."/>
            <person name="Gugger M."/>
            <person name="Lopez-Garcia P."/>
            <person name="Millet M."/>
            <person name="Skouri-Panet F."/>
            <person name="Moreira D."/>
            <person name="Callebaut I."/>
        </authorList>
    </citation>
    <scope>NUCLEOTIDE SEQUENCE</scope>
    <source>
        <strain evidence="2">G9</strain>
    </source>
</reference>
<dbReference type="PANTHER" id="PTHR12526">
    <property type="entry name" value="GLYCOSYLTRANSFERASE"/>
    <property type="match status" value="1"/>
</dbReference>
<accession>A0ABT6EW28</accession>
<dbReference type="SUPFAM" id="SSF53756">
    <property type="entry name" value="UDP-Glycosyltransferase/glycogen phosphorylase"/>
    <property type="match status" value="1"/>
</dbReference>
<proteinExistence type="predicted"/>
<dbReference type="RefSeq" id="WP_277865506.1">
    <property type="nucleotide sequence ID" value="NZ_JAKKUT010000001.1"/>
</dbReference>
<organism evidence="2 3">
    <name type="scientific">Candidatus Synechococcus calcipolaris G9</name>
    <dbReference type="NCBI Taxonomy" id="1497997"/>
    <lineage>
        <taxon>Bacteria</taxon>
        <taxon>Bacillati</taxon>
        <taxon>Cyanobacteriota</taxon>
        <taxon>Cyanophyceae</taxon>
        <taxon>Synechococcales</taxon>
        <taxon>Synechococcaceae</taxon>
        <taxon>Synechococcus</taxon>
    </lineage>
</organism>
<dbReference type="Gene3D" id="3.40.50.2000">
    <property type="entry name" value="Glycogen Phosphorylase B"/>
    <property type="match status" value="2"/>
</dbReference>
<gene>
    <name evidence="2" type="ORF">L3556_01370</name>
</gene>
<dbReference type="Proteomes" id="UP001154265">
    <property type="component" value="Unassembled WGS sequence"/>
</dbReference>